<protein>
    <submittedName>
        <fullName evidence="2">Uncharacterized protein</fullName>
    </submittedName>
</protein>
<feature type="region of interest" description="Disordered" evidence="1">
    <location>
        <begin position="922"/>
        <end position="950"/>
    </location>
</feature>
<dbReference type="RefSeq" id="WP_161100919.1">
    <property type="nucleotide sequence ID" value="NZ_JBHLYI010000009.1"/>
</dbReference>
<reference evidence="2 3" key="1">
    <citation type="submission" date="2019-12" db="EMBL/GenBank/DDBJ databases">
        <title>Nocardia macrotermitis sp. nov. and Nocardia aurantia sp. nov., isolated from the gut of the fungus growing-termite Macrotermes natalensis.</title>
        <authorList>
            <person name="Christine B."/>
            <person name="Rene B."/>
        </authorList>
    </citation>
    <scope>NUCLEOTIDE SEQUENCE [LARGE SCALE GENOMIC DNA]</scope>
    <source>
        <strain evidence="2 3">DSM 102126</strain>
    </source>
</reference>
<dbReference type="OrthoDB" id="3883843at2"/>
<evidence type="ECO:0000313" key="3">
    <source>
        <dbReference type="Proteomes" id="UP000431901"/>
    </source>
</evidence>
<evidence type="ECO:0000313" key="2">
    <source>
        <dbReference type="EMBL" id="MXQ62652.1"/>
    </source>
</evidence>
<dbReference type="SUPFAM" id="SSF55486">
    <property type="entry name" value="Metalloproteases ('zincins'), catalytic domain"/>
    <property type="match status" value="1"/>
</dbReference>
<name>A0A6I4W7G3_9ACTN</name>
<accession>A0A6I4W7G3</accession>
<keyword evidence="3" id="KW-1185">Reference proteome</keyword>
<dbReference type="EMBL" id="WUTW01000001">
    <property type="protein sequence ID" value="MXQ62652.1"/>
    <property type="molecule type" value="Genomic_DNA"/>
</dbReference>
<comment type="caution">
    <text evidence="2">The sequence shown here is derived from an EMBL/GenBank/DDBJ whole genome shotgun (WGS) entry which is preliminary data.</text>
</comment>
<dbReference type="AlphaFoldDB" id="A0A6I4W7G3"/>
<proteinExistence type="predicted"/>
<organism evidence="2 3">
    <name type="scientific">Actinomadura rayongensis</name>
    <dbReference type="NCBI Taxonomy" id="1429076"/>
    <lineage>
        <taxon>Bacteria</taxon>
        <taxon>Bacillati</taxon>
        <taxon>Actinomycetota</taxon>
        <taxon>Actinomycetes</taxon>
        <taxon>Streptosporangiales</taxon>
        <taxon>Thermomonosporaceae</taxon>
        <taxon>Actinomadura</taxon>
    </lineage>
</organism>
<sequence length="950" mass="101917">MALMRATFETLHVFEDEEAGDTRIGLYATVRDATGTTLAEFRWNHRNGPIEDNFSYALDGDLALPSVVPFDLTGLGSITVKAYTDNDEQWPDEGHHENFLGEATLSIDSREASSLGQLVFGPTTTDNGHTGIVVVATVELVPTANRAHVRLVFKDLLIFDDEESDFTHMAVYVRASAPAQNGAPAIDTELLRWNNNGDRIFDEALFSLSVGTPTTVFDLDLGGPTSIFIEAYSHDDDPWPSADNYENFLGRVLAVVDPADDTTLGSLRYGPTQTDETHNGYLVTLSAEALPPTAAPDLQITGVEVTQVVQAFDMQEIPDNGLPLIAGKATLVRAYIDSGIEPDEAGGGAVAGVDGTLTMNDGAFTAMAVENITARPIAQVDRGNIHDTLNFQIPANKVVAGKATFVVQATVGTNVSNPFRLEVDFIPTDVLNIFVMRVAVGTIAAPTAQQYFATINTLPLRYPIADDTSTSILFWTVNGGRPLSVNYDLSKEKGQNQLLDDLHDTYEDYASRESQRLYAMVDATVPLGNIAGASRPAQNVGFGAQNLRATCAHELGHLYGLRHAPCGSPADVDGDYRPTNGSIGQVGVDPRGTMPTAFRATTGDLMSYCGGEGRWLGYYHWRKLFEAIRDASAAGAALGPLTVPPPHPEHVPVSRPFPGPYVRIRGALKRDGTVRWDPALRTMTPPSAPPANTPFTVSLETLDGRALVSAPVTAQFPFDDSAEAPFGTRLPYQEDARRLVLRRDGTEVGALTVPPHAPHVVLLTPNDRAQIDTAGVMHLRWRQIGGDHDADPAATYFVRFTNADGTVPARPGVNLTGDSFDLDLRDLPGHENCFVQVIATNGYHTSYIQTGAFPLPLRPPNILPIATDGPLLVVQGDSPQHGPLTGSAITWTVDGSPSPSTGGSFDVRSLGPGIHTIDVHVTDPDAQTTTLPLGTYDGETGQHTPPPPGH</sequence>
<evidence type="ECO:0000256" key="1">
    <source>
        <dbReference type="SAM" id="MobiDB-lite"/>
    </source>
</evidence>
<dbReference type="Proteomes" id="UP000431901">
    <property type="component" value="Unassembled WGS sequence"/>
</dbReference>
<gene>
    <name evidence="2" type="ORF">GQ466_01235</name>
</gene>